<accession>A0A2V1JWG8</accession>
<protein>
    <submittedName>
        <fullName evidence="2">Uncharacterized protein</fullName>
    </submittedName>
</protein>
<evidence type="ECO:0000313" key="3">
    <source>
        <dbReference type="Proteomes" id="UP000245212"/>
    </source>
</evidence>
<dbReference type="AlphaFoldDB" id="A0A2V1JWG8"/>
<keyword evidence="3" id="KW-1185">Reference proteome</keyword>
<keyword evidence="1" id="KW-0812">Transmembrane</keyword>
<evidence type="ECO:0000256" key="1">
    <source>
        <dbReference type="SAM" id="Phobius"/>
    </source>
</evidence>
<sequence length="63" mass="7220">MLCGLVLYINVTTLWESYGNVPPYYGRTTNMDKWTSPWPVLAIIDVLAVLLYLGIRRCLSQKV</sequence>
<dbReference type="Proteomes" id="UP000245212">
    <property type="component" value="Unassembled WGS sequence"/>
</dbReference>
<organism evidence="2 3">
    <name type="scientific">Corticimicrobacter populi</name>
    <dbReference type="NCBI Taxonomy" id="2175229"/>
    <lineage>
        <taxon>Bacteria</taxon>
        <taxon>Pseudomonadati</taxon>
        <taxon>Pseudomonadota</taxon>
        <taxon>Betaproteobacteria</taxon>
        <taxon>Burkholderiales</taxon>
        <taxon>Alcaligenaceae</taxon>
        <taxon>Corticimicrobacter</taxon>
    </lineage>
</organism>
<gene>
    <name evidence="2" type="ORF">DD235_14325</name>
</gene>
<keyword evidence="1" id="KW-1133">Transmembrane helix</keyword>
<proteinExistence type="predicted"/>
<evidence type="ECO:0000313" key="2">
    <source>
        <dbReference type="EMBL" id="PWF21595.1"/>
    </source>
</evidence>
<reference evidence="3" key="1">
    <citation type="submission" date="2018-05" db="EMBL/GenBank/DDBJ databases">
        <authorList>
            <person name="Li Y."/>
        </authorList>
    </citation>
    <scope>NUCLEOTIDE SEQUENCE [LARGE SCALE GENOMIC DNA]</scope>
    <source>
        <strain evidence="3">3d-2-2</strain>
    </source>
</reference>
<feature type="transmembrane region" description="Helical" evidence="1">
    <location>
        <begin position="38"/>
        <end position="55"/>
    </location>
</feature>
<name>A0A2V1JWG8_9BURK</name>
<comment type="caution">
    <text evidence="2">The sequence shown here is derived from an EMBL/GenBank/DDBJ whole genome shotgun (WGS) entry which is preliminary data.</text>
</comment>
<keyword evidence="1" id="KW-0472">Membrane</keyword>
<dbReference type="EMBL" id="QETA01000007">
    <property type="protein sequence ID" value="PWF21595.1"/>
    <property type="molecule type" value="Genomic_DNA"/>
</dbReference>